<evidence type="ECO:0000313" key="1">
    <source>
        <dbReference type="EMBL" id="EKS26399.1"/>
    </source>
</evidence>
<keyword evidence="2" id="KW-1185">Reference proteome</keyword>
<accession>A0ABN0I3N3</accession>
<dbReference type="EMBL" id="AGWZ01000009">
    <property type="protein sequence ID" value="EKS26399.1"/>
    <property type="molecule type" value="Genomic_DNA"/>
</dbReference>
<feature type="non-terminal residue" evidence="1">
    <location>
        <position position="1"/>
    </location>
</feature>
<sequence length="224" mass="22976">EAASKANPLAKVQTVDYASVDGFESSTDGTVQTTGAGQVLGLDPSYTASFPGEIRLLLGSLDGVLVAQQTAANLHVGLGDMVMIHRPGLSNSAVKVGGVIDLPNADSLFQAVGAPKGLAPQAPPDNVLVLPAPLWRELFLPQKNVRPDSVRQQLHIGIDRAQLSSDPGAAYIAATASGHNLEARVAGTAVLANNLAARLDATRGDALYAKVLFLFLGAPGAALA</sequence>
<organism evidence="1 2">
    <name type="scientific">Afipia felis ATCC 53690</name>
    <dbReference type="NCBI Taxonomy" id="883080"/>
    <lineage>
        <taxon>Bacteria</taxon>
        <taxon>Pseudomonadati</taxon>
        <taxon>Pseudomonadota</taxon>
        <taxon>Alphaproteobacteria</taxon>
        <taxon>Hyphomicrobiales</taxon>
        <taxon>Nitrobacteraceae</taxon>
        <taxon>Afipia</taxon>
    </lineage>
</organism>
<proteinExistence type="predicted"/>
<evidence type="ECO:0000313" key="2">
    <source>
        <dbReference type="Proteomes" id="UP000001342"/>
    </source>
</evidence>
<comment type="caution">
    <text evidence="1">The sequence shown here is derived from an EMBL/GenBank/DDBJ whole genome shotgun (WGS) entry which is preliminary data.</text>
</comment>
<name>A0ABN0I3N3_AFIFE</name>
<feature type="non-terminal residue" evidence="1">
    <location>
        <position position="224"/>
    </location>
</feature>
<gene>
    <name evidence="1" type="ORF">HMPREF9697_04022</name>
</gene>
<dbReference type="Proteomes" id="UP000001342">
    <property type="component" value="Unassembled WGS sequence"/>
</dbReference>
<reference evidence="1 2" key="1">
    <citation type="submission" date="2012-04" db="EMBL/GenBank/DDBJ databases">
        <title>The Genome Sequence of Afipia felis ATCC 53690.</title>
        <authorList>
            <consortium name="The Broad Institute Genome Sequencing Platform"/>
            <person name="Earl A."/>
            <person name="Ward D."/>
            <person name="Feldgarden M."/>
            <person name="Gevers D."/>
            <person name="Huys G."/>
            <person name="Walker B."/>
            <person name="Young S.K."/>
            <person name="Zeng Q."/>
            <person name="Gargeya S."/>
            <person name="Fitzgerald M."/>
            <person name="Haas B."/>
            <person name="Abouelleil A."/>
            <person name="Alvarado L."/>
            <person name="Arachchi H.M."/>
            <person name="Berlin A."/>
            <person name="Chapman S.B."/>
            <person name="Goldberg J."/>
            <person name="Griggs A."/>
            <person name="Gujja S."/>
            <person name="Hansen M."/>
            <person name="Howarth C."/>
            <person name="Imamovic A."/>
            <person name="Larimer J."/>
            <person name="McCowen C."/>
            <person name="Montmayeur A."/>
            <person name="Murphy C."/>
            <person name="Neiman D."/>
            <person name="Pearson M."/>
            <person name="Priest M."/>
            <person name="Roberts A."/>
            <person name="Saif S."/>
            <person name="Shea T."/>
            <person name="Sisk P."/>
            <person name="Sykes S."/>
            <person name="Wortman J."/>
            <person name="Nusbaum C."/>
            <person name="Birren B."/>
        </authorList>
    </citation>
    <scope>NUCLEOTIDE SEQUENCE [LARGE SCALE GENOMIC DNA]</scope>
    <source>
        <strain evidence="1 2">ATCC 53690</strain>
    </source>
</reference>
<protein>
    <submittedName>
        <fullName evidence="1">Uncharacterized protein</fullName>
    </submittedName>
</protein>